<organism evidence="1 2">
    <name type="scientific">Penicillium daleae</name>
    <dbReference type="NCBI Taxonomy" id="63821"/>
    <lineage>
        <taxon>Eukaryota</taxon>
        <taxon>Fungi</taxon>
        <taxon>Dikarya</taxon>
        <taxon>Ascomycota</taxon>
        <taxon>Pezizomycotina</taxon>
        <taxon>Eurotiomycetes</taxon>
        <taxon>Eurotiomycetidae</taxon>
        <taxon>Eurotiales</taxon>
        <taxon>Aspergillaceae</taxon>
        <taxon>Penicillium</taxon>
    </lineage>
</organism>
<accession>A0AAD6FYP0</accession>
<comment type="caution">
    <text evidence="1">The sequence shown here is derived from an EMBL/GenBank/DDBJ whole genome shotgun (WGS) entry which is preliminary data.</text>
</comment>
<dbReference type="Proteomes" id="UP001213681">
    <property type="component" value="Unassembled WGS sequence"/>
</dbReference>
<dbReference type="RefSeq" id="XP_056762307.1">
    <property type="nucleotide sequence ID" value="XM_056913458.1"/>
</dbReference>
<proteinExistence type="predicted"/>
<dbReference type="GeneID" id="81603701"/>
<dbReference type="EMBL" id="JAPVEA010000008">
    <property type="protein sequence ID" value="KAJ5439078.1"/>
    <property type="molecule type" value="Genomic_DNA"/>
</dbReference>
<evidence type="ECO:0000313" key="1">
    <source>
        <dbReference type="EMBL" id="KAJ5439078.1"/>
    </source>
</evidence>
<reference evidence="1" key="1">
    <citation type="submission" date="2022-12" db="EMBL/GenBank/DDBJ databases">
        <authorList>
            <person name="Petersen C."/>
        </authorList>
    </citation>
    <scope>NUCLEOTIDE SEQUENCE</scope>
    <source>
        <strain evidence="1">IBT 16125</strain>
    </source>
</reference>
<keyword evidence="2" id="KW-1185">Reference proteome</keyword>
<protein>
    <submittedName>
        <fullName evidence="1">Uncharacterized protein</fullName>
    </submittedName>
</protein>
<dbReference type="AlphaFoldDB" id="A0AAD6FYP0"/>
<reference evidence="1" key="2">
    <citation type="journal article" date="2023" name="IMA Fungus">
        <title>Comparative genomic study of the Penicillium genus elucidates a diverse pangenome and 15 lateral gene transfer events.</title>
        <authorList>
            <person name="Petersen C."/>
            <person name="Sorensen T."/>
            <person name="Nielsen M.R."/>
            <person name="Sondergaard T.E."/>
            <person name="Sorensen J.L."/>
            <person name="Fitzpatrick D.A."/>
            <person name="Frisvad J.C."/>
            <person name="Nielsen K.L."/>
        </authorList>
    </citation>
    <scope>NUCLEOTIDE SEQUENCE</scope>
    <source>
        <strain evidence="1">IBT 16125</strain>
    </source>
</reference>
<sequence length="240" mass="25158">MSNTSANIPSFSRSDIQLLVSGYRRGGLHLWGQVGLFTQVLGLGPMNDKSTAVVAWELSELMGHVVCVVDPCSAAPWYLRIVLTPDFIFLGLHWAGSNSPVSLGDYYHSLVDAIRHRPLAMGAMACQQLDFDQEWLDLLRALDGHLGGKAGHLPPSMPTIPAAVPTMLANVTIVAAAAPTFAPPAVTMGDVQMVDAGVDAGGVGGGVGGSGVAQIVTRDGRVITPQWSASFPPLPGGPRR</sequence>
<name>A0AAD6FYP0_9EURO</name>
<gene>
    <name evidence="1" type="ORF">N7458_010076</name>
</gene>
<evidence type="ECO:0000313" key="2">
    <source>
        <dbReference type="Proteomes" id="UP001213681"/>
    </source>
</evidence>